<keyword evidence="3" id="KW-1003">Cell membrane</keyword>
<evidence type="ECO:0000313" key="8">
    <source>
        <dbReference type="Proteomes" id="UP000254920"/>
    </source>
</evidence>
<dbReference type="EC" id="2.7.8.12" evidence="7"/>
<gene>
    <name evidence="7" type="primary">tagF_3</name>
    <name evidence="7" type="ORF">NCTC12475_00921</name>
</gene>
<accession>A0A381DJ36</accession>
<dbReference type="Gene3D" id="3.40.50.12580">
    <property type="match status" value="1"/>
</dbReference>
<dbReference type="GO" id="GO:0005886">
    <property type="term" value="C:plasma membrane"/>
    <property type="evidence" value="ECO:0007669"/>
    <property type="project" value="UniProtKB-SubCell"/>
</dbReference>
<sequence length="474" mass="56323">MINLNSLKNKKIYIYPLSDSSIAFKSYLKIENVEILGFIDTSKKCLHGISSINLDDVKEFDYIVIYSSNHEKEIYDYCIHKISKDKILCAYLNKYKEYKLNSTPQELPFVRVSKILDEKIPKLKDEILFIGFQFIDLNIKYLYLYFLQNSHLKIHLATYNKRDYELYKKAGFDVIWCDSEEFVEQALSCKVKVIDQTPTAPFLIKALKIGKCVQLWHGITIETLGILADYKVIKYSLMLSTSHFVSKYSFSKFYNYEKIITSGYPRNDILRKFKCEIFNVDLNLLNDIKTHKFRYIIYTPTHRANTFNKNPLDYEILDKFCKLENIKFIIKMHPFIAEKLRDDLNTYKAKDRNFENIIIYPANMDIYPIMPYCDMMIADYSSMYFDFLFVDKPIVFFPYDYDEWVLSEGGTCLDYFSYSPGDKAYNQVELEELILKNLQNDGYKKEREKIKKIMFENLKYNSCKLIEKEIEKLL</sequence>
<dbReference type="InterPro" id="IPR051612">
    <property type="entry name" value="Teichoic_Acid_Biosynth"/>
</dbReference>
<dbReference type="GO" id="GO:0019350">
    <property type="term" value="P:teichoic acid biosynthetic process"/>
    <property type="evidence" value="ECO:0007669"/>
    <property type="project" value="UniProtKB-KW"/>
</dbReference>
<proteinExistence type="inferred from homology"/>
<evidence type="ECO:0000256" key="1">
    <source>
        <dbReference type="ARBA" id="ARBA00004202"/>
    </source>
</evidence>
<evidence type="ECO:0000256" key="3">
    <source>
        <dbReference type="ARBA" id="ARBA00022475"/>
    </source>
</evidence>
<name>A0A381DJ36_9BACT</name>
<evidence type="ECO:0000256" key="4">
    <source>
        <dbReference type="ARBA" id="ARBA00022679"/>
    </source>
</evidence>
<evidence type="ECO:0000256" key="5">
    <source>
        <dbReference type="ARBA" id="ARBA00022944"/>
    </source>
</evidence>
<keyword evidence="5" id="KW-0777">Teichoic acid biosynthesis</keyword>
<dbReference type="Gene3D" id="3.40.50.720">
    <property type="entry name" value="NAD(P)-binding Rossmann-like Domain"/>
    <property type="match status" value="1"/>
</dbReference>
<keyword evidence="4 7" id="KW-0808">Transferase</keyword>
<keyword evidence="6" id="KW-0472">Membrane</keyword>
<dbReference type="OrthoDB" id="2676521at2"/>
<reference evidence="7 8" key="1">
    <citation type="submission" date="2018-06" db="EMBL/GenBank/DDBJ databases">
        <authorList>
            <consortium name="Pathogen Informatics"/>
            <person name="Doyle S."/>
        </authorList>
    </citation>
    <scope>NUCLEOTIDE SEQUENCE [LARGE SCALE GENOMIC DNA]</scope>
    <source>
        <strain evidence="7 8">NCTC12475</strain>
    </source>
</reference>
<dbReference type="InterPro" id="IPR043148">
    <property type="entry name" value="TagF_C"/>
</dbReference>
<evidence type="ECO:0000256" key="2">
    <source>
        <dbReference type="ARBA" id="ARBA00010488"/>
    </source>
</evidence>
<dbReference type="EMBL" id="UFVD01000001">
    <property type="protein sequence ID" value="SUX10714.1"/>
    <property type="molecule type" value="Genomic_DNA"/>
</dbReference>
<dbReference type="InterPro" id="IPR007554">
    <property type="entry name" value="Glycerophosphate_synth"/>
</dbReference>
<organism evidence="7 8">
    <name type="scientific">Campylobacter sputorum subsp. sputorum</name>
    <dbReference type="NCBI Taxonomy" id="32024"/>
    <lineage>
        <taxon>Bacteria</taxon>
        <taxon>Pseudomonadati</taxon>
        <taxon>Campylobacterota</taxon>
        <taxon>Epsilonproteobacteria</taxon>
        <taxon>Campylobacterales</taxon>
        <taxon>Campylobacteraceae</taxon>
        <taxon>Campylobacter</taxon>
    </lineage>
</organism>
<comment type="similarity">
    <text evidence="2">Belongs to the CDP-glycerol glycerophosphotransferase family.</text>
</comment>
<keyword evidence="8" id="KW-1185">Reference proteome</keyword>
<dbReference type="Pfam" id="PF04464">
    <property type="entry name" value="Glyphos_transf"/>
    <property type="match status" value="1"/>
</dbReference>
<protein>
    <submittedName>
        <fullName evidence="7">CDP-glycerol:poly(Glycerophosphate) glycerophosphotransferase</fullName>
        <ecNumber evidence="7">2.7.8.12</ecNumber>
    </submittedName>
</protein>
<dbReference type="PANTHER" id="PTHR37316:SF3">
    <property type="entry name" value="TEICHOIC ACID GLYCEROL-PHOSPHATE TRANSFERASE"/>
    <property type="match status" value="1"/>
</dbReference>
<dbReference type="SUPFAM" id="SSF53756">
    <property type="entry name" value="UDP-Glycosyltransferase/glycogen phosphorylase"/>
    <property type="match status" value="1"/>
</dbReference>
<dbReference type="GO" id="GO:0047355">
    <property type="term" value="F:CDP-glycerol glycerophosphotransferase activity"/>
    <property type="evidence" value="ECO:0007669"/>
    <property type="project" value="UniProtKB-EC"/>
</dbReference>
<dbReference type="Proteomes" id="UP000254920">
    <property type="component" value="Unassembled WGS sequence"/>
</dbReference>
<dbReference type="InterPro" id="IPR043149">
    <property type="entry name" value="TagF_N"/>
</dbReference>
<dbReference type="Gene3D" id="3.40.50.11820">
    <property type="match status" value="1"/>
</dbReference>
<comment type="subcellular location">
    <subcellularLocation>
        <location evidence="1">Cell membrane</location>
        <topology evidence="1">Peripheral membrane protein</topology>
    </subcellularLocation>
</comment>
<evidence type="ECO:0000256" key="6">
    <source>
        <dbReference type="ARBA" id="ARBA00023136"/>
    </source>
</evidence>
<dbReference type="AlphaFoldDB" id="A0A381DJ36"/>
<dbReference type="PANTHER" id="PTHR37316">
    <property type="entry name" value="TEICHOIC ACID GLYCEROL-PHOSPHATE PRIMASE"/>
    <property type="match status" value="1"/>
</dbReference>
<evidence type="ECO:0000313" key="7">
    <source>
        <dbReference type="EMBL" id="SUX10714.1"/>
    </source>
</evidence>